<feature type="transmembrane region" description="Helical" evidence="1">
    <location>
        <begin position="21"/>
        <end position="41"/>
    </location>
</feature>
<dbReference type="Proteomes" id="UP001596410">
    <property type="component" value="Unassembled WGS sequence"/>
</dbReference>
<organism evidence="2 3">
    <name type="scientific">Halobacillus seohaensis</name>
    <dbReference type="NCBI Taxonomy" id="447421"/>
    <lineage>
        <taxon>Bacteria</taxon>
        <taxon>Bacillati</taxon>
        <taxon>Bacillota</taxon>
        <taxon>Bacilli</taxon>
        <taxon>Bacillales</taxon>
        <taxon>Bacillaceae</taxon>
        <taxon>Halobacillus</taxon>
    </lineage>
</organism>
<evidence type="ECO:0000313" key="3">
    <source>
        <dbReference type="Proteomes" id="UP001596410"/>
    </source>
</evidence>
<protein>
    <recommendedName>
        <fullName evidence="4">Zinc ribbon domain-containing protein</fullName>
    </recommendedName>
</protein>
<evidence type="ECO:0000313" key="2">
    <source>
        <dbReference type="EMBL" id="MFC7063999.1"/>
    </source>
</evidence>
<keyword evidence="1" id="KW-1133">Transmembrane helix</keyword>
<dbReference type="RefSeq" id="WP_390217736.1">
    <property type="nucleotide sequence ID" value="NZ_JBHSZV010000062.1"/>
</dbReference>
<name>A0ABW2ES85_9BACI</name>
<dbReference type="PROSITE" id="PS51257">
    <property type="entry name" value="PROKAR_LIPOPROTEIN"/>
    <property type="match status" value="1"/>
</dbReference>
<keyword evidence="3" id="KW-1185">Reference proteome</keyword>
<sequence length="42" mass="4569">MGEKNSMERLGEGMQQAGNNMMGCGCLLTLLITIPIIIIIFL</sequence>
<proteinExistence type="predicted"/>
<reference evidence="3" key="1">
    <citation type="journal article" date="2019" name="Int. J. Syst. Evol. Microbiol.">
        <title>The Global Catalogue of Microorganisms (GCM) 10K type strain sequencing project: providing services to taxonomists for standard genome sequencing and annotation.</title>
        <authorList>
            <consortium name="The Broad Institute Genomics Platform"/>
            <consortium name="The Broad Institute Genome Sequencing Center for Infectious Disease"/>
            <person name="Wu L."/>
            <person name="Ma J."/>
        </authorList>
    </citation>
    <scope>NUCLEOTIDE SEQUENCE [LARGE SCALE GENOMIC DNA]</scope>
    <source>
        <strain evidence="3">CGMCC 4.1621</strain>
    </source>
</reference>
<keyword evidence="1" id="KW-0472">Membrane</keyword>
<gene>
    <name evidence="2" type="ORF">ACFQIC_19560</name>
</gene>
<comment type="caution">
    <text evidence="2">The sequence shown here is derived from an EMBL/GenBank/DDBJ whole genome shotgun (WGS) entry which is preliminary data.</text>
</comment>
<accession>A0ABW2ES85</accession>
<keyword evidence="1" id="KW-0812">Transmembrane</keyword>
<evidence type="ECO:0008006" key="4">
    <source>
        <dbReference type="Google" id="ProtNLM"/>
    </source>
</evidence>
<evidence type="ECO:0000256" key="1">
    <source>
        <dbReference type="SAM" id="Phobius"/>
    </source>
</evidence>
<dbReference type="EMBL" id="JBHSZV010000062">
    <property type="protein sequence ID" value="MFC7063999.1"/>
    <property type="molecule type" value="Genomic_DNA"/>
</dbReference>